<dbReference type="EMBL" id="BKCJ010001744">
    <property type="protein sequence ID" value="GEU43701.1"/>
    <property type="molecule type" value="Genomic_DNA"/>
</dbReference>
<sequence>MSRLKNIKKDGYTRFQHQEQYEHVGLEVTRLQDGEITRRCKEIMLGSRSHSRKVKDTSQSLKSKARNKCPCVIINKSFIFVTHSLFPVRISKGMERRFRDRGRGGNMKVVFEVSFCNPNFRACDHRVLRGGWWWWWWWLVVSVLFVVMVLIEELEVLIVELFVDLFVRLFVVVFVEEK</sequence>
<keyword evidence="1" id="KW-0812">Transmembrane</keyword>
<keyword evidence="1" id="KW-1133">Transmembrane helix</keyword>
<evidence type="ECO:0000313" key="2">
    <source>
        <dbReference type="EMBL" id="GEU43701.1"/>
    </source>
</evidence>
<feature type="transmembrane region" description="Helical" evidence="1">
    <location>
        <begin position="157"/>
        <end position="175"/>
    </location>
</feature>
<evidence type="ECO:0000256" key="1">
    <source>
        <dbReference type="SAM" id="Phobius"/>
    </source>
</evidence>
<keyword evidence="1" id="KW-0472">Membrane</keyword>
<name>A0A6L2K2T1_TANCI</name>
<reference evidence="2" key="1">
    <citation type="journal article" date="2019" name="Sci. Rep.">
        <title>Draft genome of Tanacetum cinerariifolium, the natural source of mosquito coil.</title>
        <authorList>
            <person name="Yamashiro T."/>
            <person name="Shiraishi A."/>
            <person name="Satake H."/>
            <person name="Nakayama K."/>
        </authorList>
    </citation>
    <scope>NUCLEOTIDE SEQUENCE</scope>
</reference>
<protein>
    <submittedName>
        <fullName evidence="2">Uncharacterized protein</fullName>
    </submittedName>
</protein>
<dbReference type="AlphaFoldDB" id="A0A6L2K2T1"/>
<comment type="caution">
    <text evidence="2">The sequence shown here is derived from an EMBL/GenBank/DDBJ whole genome shotgun (WGS) entry which is preliminary data.</text>
</comment>
<organism evidence="2">
    <name type="scientific">Tanacetum cinerariifolium</name>
    <name type="common">Dalmatian daisy</name>
    <name type="synonym">Chrysanthemum cinerariifolium</name>
    <dbReference type="NCBI Taxonomy" id="118510"/>
    <lineage>
        <taxon>Eukaryota</taxon>
        <taxon>Viridiplantae</taxon>
        <taxon>Streptophyta</taxon>
        <taxon>Embryophyta</taxon>
        <taxon>Tracheophyta</taxon>
        <taxon>Spermatophyta</taxon>
        <taxon>Magnoliopsida</taxon>
        <taxon>eudicotyledons</taxon>
        <taxon>Gunneridae</taxon>
        <taxon>Pentapetalae</taxon>
        <taxon>asterids</taxon>
        <taxon>campanulids</taxon>
        <taxon>Asterales</taxon>
        <taxon>Asteraceae</taxon>
        <taxon>Asteroideae</taxon>
        <taxon>Anthemideae</taxon>
        <taxon>Anthemidinae</taxon>
        <taxon>Tanacetum</taxon>
    </lineage>
</organism>
<accession>A0A6L2K2T1</accession>
<gene>
    <name evidence="2" type="ORF">Tci_015679</name>
</gene>
<proteinExistence type="predicted"/>
<feature type="transmembrane region" description="Helical" evidence="1">
    <location>
        <begin position="132"/>
        <end position="151"/>
    </location>
</feature>